<dbReference type="EMBL" id="CDMY01000833">
    <property type="protein sequence ID" value="CEM34832.1"/>
    <property type="molecule type" value="Genomic_DNA"/>
</dbReference>
<protein>
    <submittedName>
        <fullName evidence="1">Uncharacterized protein</fullName>
    </submittedName>
</protein>
<keyword evidence="2" id="KW-1185">Reference proteome</keyword>
<dbReference type="Proteomes" id="UP000041254">
    <property type="component" value="Unassembled WGS sequence"/>
</dbReference>
<dbReference type="InParanoid" id="A0A0G4GVJ2"/>
<evidence type="ECO:0000313" key="2">
    <source>
        <dbReference type="Proteomes" id="UP000041254"/>
    </source>
</evidence>
<organism evidence="1 2">
    <name type="scientific">Vitrella brassicaformis (strain CCMP3155)</name>
    <dbReference type="NCBI Taxonomy" id="1169540"/>
    <lineage>
        <taxon>Eukaryota</taxon>
        <taxon>Sar</taxon>
        <taxon>Alveolata</taxon>
        <taxon>Colpodellida</taxon>
        <taxon>Vitrellaceae</taxon>
        <taxon>Vitrella</taxon>
    </lineage>
</organism>
<reference evidence="1 2" key="1">
    <citation type="submission" date="2014-11" db="EMBL/GenBank/DDBJ databases">
        <authorList>
            <person name="Zhu J."/>
            <person name="Qi W."/>
            <person name="Song R."/>
        </authorList>
    </citation>
    <scope>NUCLEOTIDE SEQUENCE [LARGE SCALE GENOMIC DNA]</scope>
</reference>
<dbReference type="VEuPathDB" id="CryptoDB:Vbra_22861"/>
<proteinExistence type="predicted"/>
<dbReference type="AlphaFoldDB" id="A0A0G4GVJ2"/>
<name>A0A0G4GVJ2_VITBC</name>
<dbReference type="OrthoDB" id="185373at2759"/>
<evidence type="ECO:0000313" key="1">
    <source>
        <dbReference type="EMBL" id="CEM34832.1"/>
    </source>
</evidence>
<accession>A0A0G4GVJ2</accession>
<gene>
    <name evidence="1" type="ORF">Vbra_22861</name>
</gene>
<sequence length="88" mass="9822">MTSPVEEGSYYAFGACGADQRLTFHERTPFPVDYFTSWGKVNIVGHNTMLKGYAGMCQTEAAERLLEAMQACEVGKEFCVHLPVHGRF</sequence>